<dbReference type="Proteomes" id="UP000660024">
    <property type="component" value="Unassembled WGS sequence"/>
</dbReference>
<evidence type="ECO:0000313" key="2">
    <source>
        <dbReference type="Proteomes" id="UP000660024"/>
    </source>
</evidence>
<comment type="caution">
    <text evidence="1">The sequence shown here is derived from an EMBL/GenBank/DDBJ whole genome shotgun (WGS) entry which is preliminary data.</text>
</comment>
<dbReference type="RefSeq" id="WP_200587332.1">
    <property type="nucleotide sequence ID" value="NZ_JAEHFY010000020.1"/>
</dbReference>
<proteinExistence type="predicted"/>
<organism evidence="1 2">
    <name type="scientific">Pedobacter segetis</name>
    <dbReference type="NCBI Taxonomy" id="2793069"/>
    <lineage>
        <taxon>Bacteria</taxon>
        <taxon>Pseudomonadati</taxon>
        <taxon>Bacteroidota</taxon>
        <taxon>Sphingobacteriia</taxon>
        <taxon>Sphingobacteriales</taxon>
        <taxon>Sphingobacteriaceae</taxon>
        <taxon>Pedobacter</taxon>
    </lineage>
</organism>
<evidence type="ECO:0000313" key="1">
    <source>
        <dbReference type="EMBL" id="MBK0384012.1"/>
    </source>
</evidence>
<dbReference type="Gene3D" id="3.30.1810.10">
    <property type="entry name" value="YdfO-like"/>
    <property type="match status" value="1"/>
</dbReference>
<keyword evidence="2" id="KW-1185">Reference proteome</keyword>
<gene>
    <name evidence="1" type="ORF">I5M32_13670</name>
</gene>
<sequence>MFTVEQIEQAHDKVKSGADFPKYIQEIKKLGVTGFETWVKDSQTIYFGDADFQTASDPKYIELTIADKSDKNLFTNYLKIHQKGETDYFTFCKHCAKTGIEKWLVSLKTMTCIYLDKAGKEILLEKIPA</sequence>
<dbReference type="InterPro" id="IPR036696">
    <property type="entry name" value="YdfO-like_sf"/>
</dbReference>
<reference evidence="1 2" key="1">
    <citation type="submission" date="2020-12" db="EMBL/GenBank/DDBJ databases">
        <title>Bacterial novel species Pedobacter sp. SD-b isolated from soil.</title>
        <authorList>
            <person name="Jung H.-Y."/>
        </authorList>
    </citation>
    <scope>NUCLEOTIDE SEQUENCE [LARGE SCALE GENOMIC DNA]</scope>
    <source>
        <strain evidence="1 2">SD-b</strain>
    </source>
</reference>
<accession>A0ABS1BMK9</accession>
<dbReference type="EMBL" id="JAEHFY010000020">
    <property type="protein sequence ID" value="MBK0384012.1"/>
    <property type="molecule type" value="Genomic_DNA"/>
</dbReference>
<dbReference type="Pfam" id="PF07166">
    <property type="entry name" value="DUF1398"/>
    <property type="match status" value="1"/>
</dbReference>
<protein>
    <submittedName>
        <fullName evidence="1">DUF1398 family protein</fullName>
    </submittedName>
</protein>
<dbReference type="InterPro" id="IPR009833">
    <property type="entry name" value="DUF1398"/>
</dbReference>
<name>A0ABS1BMK9_9SPHI</name>
<dbReference type="SUPFAM" id="SSF160419">
    <property type="entry name" value="YdfO-like"/>
    <property type="match status" value="1"/>
</dbReference>